<evidence type="ECO:0000259" key="1">
    <source>
        <dbReference type="SMART" id="SM00835"/>
    </source>
</evidence>
<dbReference type="PANTHER" id="PTHR36440">
    <property type="entry name" value="PUTATIVE (AFU_ORTHOLOGUE AFUA_8G07350)-RELATED"/>
    <property type="match status" value="1"/>
</dbReference>
<protein>
    <submittedName>
        <fullName evidence="2">Cupin domain-containing protein</fullName>
    </submittedName>
</protein>
<reference evidence="2 3" key="1">
    <citation type="submission" date="2019-07" db="EMBL/GenBank/DDBJ databases">
        <title>New species of Amycolatopsis and Streptomyces.</title>
        <authorList>
            <person name="Duangmal K."/>
            <person name="Teo W.F.A."/>
            <person name="Lipun K."/>
        </authorList>
    </citation>
    <scope>NUCLEOTIDE SEQUENCE [LARGE SCALE GENOMIC DNA]</scope>
    <source>
        <strain evidence="2 3">NBRC 109810</strain>
    </source>
</reference>
<dbReference type="InterPro" id="IPR053146">
    <property type="entry name" value="QDO-like"/>
</dbReference>
<dbReference type="AlphaFoldDB" id="A0A5N8V933"/>
<accession>A0A5N8V933</accession>
<comment type="caution">
    <text evidence="2">The sequence shown here is derived from an EMBL/GenBank/DDBJ whole genome shotgun (WGS) entry which is preliminary data.</text>
</comment>
<name>A0A5N8V933_9ACTN</name>
<organism evidence="2 3">
    <name type="scientific">Streptomyces adustus</name>
    <dbReference type="NCBI Taxonomy" id="1609272"/>
    <lineage>
        <taxon>Bacteria</taxon>
        <taxon>Bacillati</taxon>
        <taxon>Actinomycetota</taxon>
        <taxon>Actinomycetes</taxon>
        <taxon>Kitasatosporales</taxon>
        <taxon>Streptomycetaceae</taxon>
        <taxon>Streptomyces</taxon>
    </lineage>
</organism>
<gene>
    <name evidence="2" type="ORF">FNH09_09670</name>
</gene>
<dbReference type="PANTHER" id="PTHR36440:SF1">
    <property type="entry name" value="PUTATIVE (AFU_ORTHOLOGUE AFUA_8G07350)-RELATED"/>
    <property type="match status" value="1"/>
</dbReference>
<evidence type="ECO:0000313" key="3">
    <source>
        <dbReference type="Proteomes" id="UP000325849"/>
    </source>
</evidence>
<evidence type="ECO:0000313" key="2">
    <source>
        <dbReference type="EMBL" id="MPY31539.1"/>
    </source>
</evidence>
<dbReference type="InterPro" id="IPR014710">
    <property type="entry name" value="RmlC-like_jellyroll"/>
</dbReference>
<dbReference type="InterPro" id="IPR006045">
    <property type="entry name" value="Cupin_1"/>
</dbReference>
<dbReference type="EMBL" id="VJZD01000027">
    <property type="protein sequence ID" value="MPY31539.1"/>
    <property type="molecule type" value="Genomic_DNA"/>
</dbReference>
<proteinExistence type="predicted"/>
<keyword evidence="3" id="KW-1185">Reference proteome</keyword>
<sequence>MNSTNPALVVQPGDAAGALLKNGAFELLADGGAVSASRLTLATGADGAPPHHHKLSHELFYVLDGSVLFRLGDTLTTVGKGGLVVIPPHLPHVFGAAENTVADMVVVLSPGIERFGYFEQLAAISRGEAEFASLIPEQDRYDVHFENIPDWRSRPSQ</sequence>
<dbReference type="InterPro" id="IPR013096">
    <property type="entry name" value="Cupin_2"/>
</dbReference>
<dbReference type="Gene3D" id="2.60.120.10">
    <property type="entry name" value="Jelly Rolls"/>
    <property type="match status" value="1"/>
</dbReference>
<dbReference type="SUPFAM" id="SSF51182">
    <property type="entry name" value="RmlC-like cupins"/>
    <property type="match status" value="1"/>
</dbReference>
<dbReference type="Proteomes" id="UP000325849">
    <property type="component" value="Unassembled WGS sequence"/>
</dbReference>
<dbReference type="InterPro" id="IPR011051">
    <property type="entry name" value="RmlC_Cupin_sf"/>
</dbReference>
<dbReference type="SMART" id="SM00835">
    <property type="entry name" value="Cupin_1"/>
    <property type="match status" value="1"/>
</dbReference>
<dbReference type="RefSeq" id="WP_162468326.1">
    <property type="nucleotide sequence ID" value="NZ_VJZD01000027.1"/>
</dbReference>
<dbReference type="Pfam" id="PF07883">
    <property type="entry name" value="Cupin_2"/>
    <property type="match status" value="1"/>
</dbReference>
<feature type="domain" description="Cupin type-1" evidence="1">
    <location>
        <begin position="17"/>
        <end position="130"/>
    </location>
</feature>